<dbReference type="EMBL" id="JARJCW010000006">
    <property type="protein sequence ID" value="KAJ7223402.1"/>
    <property type="molecule type" value="Genomic_DNA"/>
</dbReference>
<feature type="transmembrane region" description="Helical" evidence="1">
    <location>
        <begin position="23"/>
        <end position="45"/>
    </location>
</feature>
<evidence type="ECO:0000256" key="1">
    <source>
        <dbReference type="SAM" id="Phobius"/>
    </source>
</evidence>
<dbReference type="PANTHER" id="PTHR40465">
    <property type="entry name" value="CHROMOSOME 1, WHOLE GENOME SHOTGUN SEQUENCE"/>
    <property type="match status" value="1"/>
</dbReference>
<sequence length="377" mass="41405">MSTPATTTIPFDGFTIAKIFGPMFWGIILNLVGYGVGLLQALDYFRSGVNDSLRIRASVSAPPSSKFSVNRLFKALFMILLSTTSTVLITSVFWTDLVVHFGGVEQFGGTNTRLGGECVITGLVAFFAQIYFINQLRHVKPEGRIGNAVLWAIGILSFIGLAFGMGCASVMLLLKTTPHWSKYFELTFAGAKGANSLCDIVATIAMCKYLTSSKTGIKSTASLLEALTRFFFHRGAAVMVLQSLSFMMFFAFKSPQYWLAPHLLLTKLYVSTFFAILNSRAYLRDKYLTKDPTTGFSSSLTGPMHFRSFHTAASSEKPTQSSQAGTQPSFIDMVCLLPLMSSMAHLDLSRPNGRERHGLRVRLGHLGRIKDGRDDCA</sequence>
<accession>A0AAD7E216</accession>
<proteinExistence type="predicted"/>
<keyword evidence="1" id="KW-0472">Membrane</keyword>
<dbReference type="Pfam" id="PF20152">
    <property type="entry name" value="DUF6534"/>
    <property type="match status" value="1"/>
</dbReference>
<name>A0AAD7E216_9AGAR</name>
<gene>
    <name evidence="3" type="ORF">GGX14DRAFT_557970</name>
</gene>
<evidence type="ECO:0000313" key="4">
    <source>
        <dbReference type="Proteomes" id="UP001219525"/>
    </source>
</evidence>
<keyword evidence="1" id="KW-0812">Transmembrane</keyword>
<evidence type="ECO:0000313" key="3">
    <source>
        <dbReference type="EMBL" id="KAJ7223402.1"/>
    </source>
</evidence>
<organism evidence="3 4">
    <name type="scientific">Mycena pura</name>
    <dbReference type="NCBI Taxonomy" id="153505"/>
    <lineage>
        <taxon>Eukaryota</taxon>
        <taxon>Fungi</taxon>
        <taxon>Dikarya</taxon>
        <taxon>Basidiomycota</taxon>
        <taxon>Agaricomycotina</taxon>
        <taxon>Agaricomycetes</taxon>
        <taxon>Agaricomycetidae</taxon>
        <taxon>Agaricales</taxon>
        <taxon>Marasmiineae</taxon>
        <taxon>Mycenaceae</taxon>
        <taxon>Mycena</taxon>
    </lineage>
</organism>
<feature type="transmembrane region" description="Helical" evidence="1">
    <location>
        <begin position="145"/>
        <end position="174"/>
    </location>
</feature>
<feature type="transmembrane region" description="Helical" evidence="1">
    <location>
        <begin position="231"/>
        <end position="252"/>
    </location>
</feature>
<dbReference type="InterPro" id="IPR045339">
    <property type="entry name" value="DUF6534"/>
</dbReference>
<dbReference type="AlphaFoldDB" id="A0AAD7E216"/>
<feature type="transmembrane region" description="Helical" evidence="1">
    <location>
        <begin position="114"/>
        <end position="133"/>
    </location>
</feature>
<keyword evidence="1" id="KW-1133">Transmembrane helix</keyword>
<protein>
    <recommendedName>
        <fullName evidence="2">DUF6534 domain-containing protein</fullName>
    </recommendedName>
</protein>
<comment type="caution">
    <text evidence="3">The sequence shown here is derived from an EMBL/GenBank/DDBJ whole genome shotgun (WGS) entry which is preliminary data.</text>
</comment>
<feature type="transmembrane region" description="Helical" evidence="1">
    <location>
        <begin position="258"/>
        <end position="277"/>
    </location>
</feature>
<reference evidence="3" key="1">
    <citation type="submission" date="2023-03" db="EMBL/GenBank/DDBJ databases">
        <title>Massive genome expansion in bonnet fungi (Mycena s.s.) driven by repeated elements and novel gene families across ecological guilds.</title>
        <authorList>
            <consortium name="Lawrence Berkeley National Laboratory"/>
            <person name="Harder C.B."/>
            <person name="Miyauchi S."/>
            <person name="Viragh M."/>
            <person name="Kuo A."/>
            <person name="Thoen E."/>
            <person name="Andreopoulos B."/>
            <person name="Lu D."/>
            <person name="Skrede I."/>
            <person name="Drula E."/>
            <person name="Henrissat B."/>
            <person name="Morin E."/>
            <person name="Kohler A."/>
            <person name="Barry K."/>
            <person name="LaButti K."/>
            <person name="Morin E."/>
            <person name="Salamov A."/>
            <person name="Lipzen A."/>
            <person name="Mereny Z."/>
            <person name="Hegedus B."/>
            <person name="Baldrian P."/>
            <person name="Stursova M."/>
            <person name="Weitz H."/>
            <person name="Taylor A."/>
            <person name="Grigoriev I.V."/>
            <person name="Nagy L.G."/>
            <person name="Martin F."/>
            <person name="Kauserud H."/>
        </authorList>
    </citation>
    <scope>NUCLEOTIDE SEQUENCE</scope>
    <source>
        <strain evidence="3">9144</strain>
    </source>
</reference>
<evidence type="ECO:0000259" key="2">
    <source>
        <dbReference type="Pfam" id="PF20152"/>
    </source>
</evidence>
<dbReference type="Proteomes" id="UP001219525">
    <property type="component" value="Unassembled WGS sequence"/>
</dbReference>
<feature type="transmembrane region" description="Helical" evidence="1">
    <location>
        <begin position="75"/>
        <end position="94"/>
    </location>
</feature>
<keyword evidence="4" id="KW-1185">Reference proteome</keyword>
<dbReference type="PANTHER" id="PTHR40465:SF1">
    <property type="entry name" value="DUF6534 DOMAIN-CONTAINING PROTEIN"/>
    <property type="match status" value="1"/>
</dbReference>
<feature type="domain" description="DUF6534" evidence="2">
    <location>
        <begin position="196"/>
        <end position="281"/>
    </location>
</feature>